<feature type="region of interest" description="Disordered" evidence="1">
    <location>
        <begin position="60"/>
        <end position="109"/>
    </location>
</feature>
<protein>
    <submittedName>
        <fullName evidence="2">Uncharacterized protein</fullName>
    </submittedName>
</protein>
<evidence type="ECO:0000256" key="1">
    <source>
        <dbReference type="SAM" id="MobiDB-lite"/>
    </source>
</evidence>
<evidence type="ECO:0000313" key="3">
    <source>
        <dbReference type="Proteomes" id="UP000299102"/>
    </source>
</evidence>
<name>A0A4C2A2D4_EUMVA</name>
<dbReference type="AlphaFoldDB" id="A0A4C2A2D4"/>
<organism evidence="2 3">
    <name type="scientific">Eumeta variegata</name>
    <name type="common">Bagworm moth</name>
    <name type="synonym">Eumeta japonica</name>
    <dbReference type="NCBI Taxonomy" id="151549"/>
    <lineage>
        <taxon>Eukaryota</taxon>
        <taxon>Metazoa</taxon>
        <taxon>Ecdysozoa</taxon>
        <taxon>Arthropoda</taxon>
        <taxon>Hexapoda</taxon>
        <taxon>Insecta</taxon>
        <taxon>Pterygota</taxon>
        <taxon>Neoptera</taxon>
        <taxon>Endopterygota</taxon>
        <taxon>Lepidoptera</taxon>
        <taxon>Glossata</taxon>
        <taxon>Ditrysia</taxon>
        <taxon>Tineoidea</taxon>
        <taxon>Psychidae</taxon>
        <taxon>Oiketicinae</taxon>
        <taxon>Eumeta</taxon>
    </lineage>
</organism>
<reference evidence="2 3" key="1">
    <citation type="journal article" date="2019" name="Commun. Biol.">
        <title>The bagworm genome reveals a unique fibroin gene that provides high tensile strength.</title>
        <authorList>
            <person name="Kono N."/>
            <person name="Nakamura H."/>
            <person name="Ohtoshi R."/>
            <person name="Tomita M."/>
            <person name="Numata K."/>
            <person name="Arakawa K."/>
        </authorList>
    </citation>
    <scope>NUCLEOTIDE SEQUENCE [LARGE SCALE GENOMIC DNA]</scope>
</reference>
<evidence type="ECO:0000313" key="2">
    <source>
        <dbReference type="EMBL" id="GBP95121.1"/>
    </source>
</evidence>
<keyword evidence="3" id="KW-1185">Reference proteome</keyword>
<comment type="caution">
    <text evidence="2">The sequence shown here is derived from an EMBL/GenBank/DDBJ whole genome shotgun (WGS) entry which is preliminary data.</text>
</comment>
<dbReference type="EMBL" id="BGZK01002587">
    <property type="protein sequence ID" value="GBP95121.1"/>
    <property type="molecule type" value="Genomic_DNA"/>
</dbReference>
<feature type="compositionally biased region" description="Low complexity" evidence="1">
    <location>
        <begin position="100"/>
        <end position="109"/>
    </location>
</feature>
<dbReference type="Proteomes" id="UP000299102">
    <property type="component" value="Unassembled WGS sequence"/>
</dbReference>
<sequence length="109" mass="11827">MLPGGRIEQLRRGRPRRSCTAPRPLNGDTFYSLQFLRSARAAEPGSMRTLPSFIFTSCEKGERPVTGRGSTHSAPSPATGRARVAQYPRTATSAERRASPARAAAVNTR</sequence>
<proteinExistence type="predicted"/>
<feature type="region of interest" description="Disordered" evidence="1">
    <location>
        <begin position="1"/>
        <end position="25"/>
    </location>
</feature>
<accession>A0A4C2A2D4</accession>
<gene>
    <name evidence="2" type="ORF">EVAR_100672_1</name>
</gene>